<dbReference type="InterPro" id="IPR003228">
    <property type="entry name" value="TFIID_TAF12_dom"/>
</dbReference>
<dbReference type="Pfam" id="PF05008">
    <property type="entry name" value="V-SNARE"/>
    <property type="match status" value="1"/>
</dbReference>
<dbReference type="GO" id="GO:0005669">
    <property type="term" value="C:transcription factor TFIID complex"/>
    <property type="evidence" value="ECO:0007669"/>
    <property type="project" value="InterPro"/>
</dbReference>
<accession>A0A085LSQ8</accession>
<dbReference type="CDD" id="cd07981">
    <property type="entry name" value="HFD_TAF12"/>
    <property type="match status" value="1"/>
</dbReference>
<evidence type="ECO:0000313" key="19">
    <source>
        <dbReference type="EMBL" id="KFD48004.1"/>
    </source>
</evidence>
<comment type="subcellular location">
    <subcellularLocation>
        <location evidence="1">Mitochondrion membrane</location>
        <topology evidence="1">Multi-pass membrane protein</topology>
    </subcellularLocation>
</comment>
<feature type="transmembrane region" description="Helical" evidence="16">
    <location>
        <begin position="2413"/>
        <end position="2435"/>
    </location>
</feature>
<feature type="transmembrane region" description="Helical" evidence="16">
    <location>
        <begin position="2294"/>
        <end position="2313"/>
    </location>
</feature>
<evidence type="ECO:0000256" key="9">
    <source>
        <dbReference type="ARBA" id="ARBA00022976"/>
    </source>
</evidence>
<dbReference type="GO" id="GO:0016192">
    <property type="term" value="P:vesicle-mediated transport"/>
    <property type="evidence" value="ECO:0007669"/>
    <property type="project" value="InterPro"/>
</dbReference>
<dbReference type="Pfam" id="PF01585">
    <property type="entry name" value="G-patch"/>
    <property type="match status" value="1"/>
</dbReference>
<evidence type="ECO:0000256" key="13">
    <source>
        <dbReference type="PROSITE-ProRule" id="PRU00282"/>
    </source>
</evidence>
<dbReference type="Pfam" id="PF05631">
    <property type="entry name" value="MFS_5"/>
    <property type="match status" value="2"/>
</dbReference>
<protein>
    <recommendedName>
        <fullName evidence="5">Transcription initiation factor TFIID subunit 12</fullName>
    </recommendedName>
</protein>
<feature type="repeat" description="Solcar" evidence="13">
    <location>
        <begin position="2054"/>
        <end position="2140"/>
    </location>
</feature>
<feature type="transmembrane region" description="Helical" evidence="16">
    <location>
        <begin position="358"/>
        <end position="374"/>
    </location>
</feature>
<feature type="compositionally biased region" description="Basic residues" evidence="15">
    <location>
        <begin position="1772"/>
        <end position="1781"/>
    </location>
</feature>
<comment type="similarity">
    <text evidence="2">Belongs to the APH-1 family.</text>
</comment>
<feature type="region of interest" description="Disordered" evidence="15">
    <location>
        <begin position="1669"/>
        <end position="1696"/>
    </location>
</feature>
<keyword evidence="11" id="KW-0496">Mitochondrion</keyword>
<feature type="transmembrane region" description="Helical" evidence="16">
    <location>
        <begin position="899"/>
        <end position="919"/>
    </location>
</feature>
<evidence type="ECO:0000259" key="17">
    <source>
        <dbReference type="PROSITE" id="PS50174"/>
    </source>
</evidence>
<feature type="domain" description="G-patch" evidence="17">
    <location>
        <begin position="1716"/>
        <end position="1762"/>
    </location>
</feature>
<sequence length="2524" mass="280309">MLYTPILLKRYSCRAVLPKQWYFKELLPMTLGNKVSAKSEHVREKVCLHELSLLLACLKKAEFDNQQCTAEVKNFNECFVRERQSMKQLKEAVKEGLLIPNAQRLTFAQVNKLLAQWPHPGAKRYCRLTRKLAYETNMSLAEQLEVQYGNLTASLTANIAKAQRSSSDERRAIVSNAEQQVRDIDDLLEQIELVVHDEKDELERKRLTTTIASFKADARKLENELSKIRREVHDSMDRMDLLGDEDFDPESQVKPRKYFMQTIKQRPLAFAAYFQHGTLGEVEQAALRRLRCFPFNETLKIGHQCAATHLAHILCCVCAMFAAAFLLLAIVCLAVYFCSNILDSEKASNKELLRLQRTYLNAYLLAAAGDWLQGPHVYALYESYNLSKHDIECLFAVGFSSSLVVGTFVGSIADTLGITLNFVKMLANGTLTGDFTRAFIFKYNQILQMDTGGLPGQPESALQIKVEPSSECSAADRQPSSAYTAAPCDGMQQPPRMQHVSPSCGAAQISQHPYVPQPRFLPAMTRSQFPQTALILQHSSSDPSNLSAAGEVGQGTSYGNSVPTSGSGSGMLSSERLDQLLRQIDEHTSLDEEVKQILLNYAEEYAESLLTKACLVSRHRKSKVLETKDLQIVLERCYNVSIPGLGSDELKPQKKASATEAHKQRVALLKKTFVRVLLQFGANLNKLTCVHTVRFEISRVYFLSSFRGRKLNCILYGAMYAMSCVTKHFSNFGILLVGRLLGGIATSILCTSFEAWLVHENFKLSLDEFHLKILFSKAVLLNCVVAISSGIVAHVAASVAGLTGPFDVAFFVLIVMVMVIAFTWEENYGNKQSNMKESLVEAVKAIKSDWKIALLGVVQALFEASMYTFVLEWTPVLNHATQPTNSINEVDKLTLPHGLIFACFMLAIMIGSCIFSLLSRHRLRPESFLRFVLATSAFALTIPVLLSAPLMVTFVGFLVFEMCVGIFWPACAYMRGIYVPEKERSTVMNLFRIPLNTVVIVILLCDLQVRWIFVGCFAFLASAAIAQQILWKWLSCSQIFFMRYARLIRHERTKAAWTFCISIALLTIWARLAVLARQVANRDSSVTEAEFAAHFVNLSLEMLCEELSVSDNVPLYGIAGKKWKSGQGMGYDRSCRDERQRTDPLKNFIAGGVGGVCSVVTSYPFDTVKVRIQTGSRTLSTLQCFRQIVTNEGILTLYKGMGAPVAGVAPLFALYFFGCSIGKRLQQRHPDEVLSIGKTFNAGALAGVLTTVIMAPGERIKCLLQVQRQTIGSGPAKYAGPIDVLRQLYKEGGLRSIYRGTMATLLRDVPASGAYLAAYEFFMRSMTSSSAERNQLSPAKTLLAGGLAGIANWAVCLPQDVLKSRLQTAPAGRYPNGMRDVVRQLIKEEGVGALYKGCAAVMIGTFPANAACFLGYEVAMKILKFVLHGVLRLKLFVQFSMNESEELAVGSSNVGDAELRDSLAQLEQLLASPNCPDREQVLLMRDEIAKLLGHEDSSVDDQDSCSSVSSSSSESSKDKSLVIDNVLIEQLIGHCCRAPYPAIRGMSYHNATILDVLPVPVSKFEDLEDKLVREQFVYLFVDPLTIYQFSFSHGEDVRFGDLLDYEKPDFENVDEGTVCLVRGSGESLWQLATVLAVSREEGQVAVRLSETGAEIAVDFVNLFPLPTTTLSEEKPSSDDNDNSDADDDDGNSLPFMQKATSSAHSASFIGDWEKHTRGIGTKLMEKMGFVRGQGLGKEGVGRAEPIQVNVFSKGQSLDACFESKDSGNPLNRNKRAKRKERKRQEKLKSDYEVANKKDVFAFLNSTLNLQSSDRKRKADTDNIRNSTDRELNVKFRLTVLKFELQILKLEREIKETNERVLKLRRSSDNSNSFQCRVVQEKNKLLSLENELKRGFLALYKGMGAPVAGVAPLFALYFFGCSIGKRLQQRHPDEVLSYGNYSNASLMQWFQFLSIGKTFNAGALAGVLTTVIMAPGERIKCLLQVQHQSVGSGSAKYAGPIDVLRQLYKEGGLRSIYRGTMATLLRDVPASGAYLATYEFFMRSMTSSSADRNELSPAKTLLAGGLAGIANWAVCLPQDVLKSRLQIAPAGRYPNGVRDVARELIKEEGFTAFYKGFTPVMLRAFPANAAILLPHNCVTRFLRVFWTKYGTCRVNLKVVVAKQISFRCLRVLHSQRPTVQLQIRIEGIPSVLSCLVVLSWSKVKAAKPEHLLNKTATVPEIPSDVSDMPNKGDMGLYEFVGCSLIAFGAPLAIFILFIASDPLRIILFIGGAFVYLLSVLFTAIFWFIIPVLNEHIIITALLFILFQELFRYGYYRLLCKAQEGLEKVTVRGCPLDGVHPLKNATYTVAFGEQHFLQPYYEPTYMRVSMVVSGLGFGTMAGVVALLNLLADLTGPGTVGLPSASRLMVFHGDHMFFLISVVCMAALMLLHVMWNVVFWHGCKHGNWKLIVCVIGSHIACGCISLLNQQRQHIVTIISFYSFLIAFTIVAYIVAGGSKERLFNFFSNITCCGKKTPTQPVVVDTRL</sequence>
<dbReference type="EMBL" id="KL363307">
    <property type="protein sequence ID" value="KFD48004.1"/>
    <property type="molecule type" value="Genomic_DNA"/>
</dbReference>
<keyword evidence="20" id="KW-1185">Reference proteome</keyword>
<feature type="transmembrane region" description="Helical" evidence="16">
    <location>
        <begin position="1897"/>
        <end position="1919"/>
    </location>
</feature>
<dbReference type="CDD" id="cd17487">
    <property type="entry name" value="MFS_MFSD5_like"/>
    <property type="match status" value="1"/>
</dbReference>
<evidence type="ECO:0000256" key="3">
    <source>
        <dbReference type="ARBA" id="ARBA00006108"/>
    </source>
</evidence>
<dbReference type="PROSITE" id="PS50174">
    <property type="entry name" value="G_PATCH"/>
    <property type="match status" value="1"/>
</dbReference>
<feature type="transmembrane region" description="Helical" evidence="16">
    <location>
        <begin position="1055"/>
        <end position="1076"/>
    </location>
</feature>
<feature type="transmembrane region" description="Helical" evidence="16">
    <location>
        <begin position="931"/>
        <end position="948"/>
    </location>
</feature>
<feature type="transmembrane region" description="Helical" evidence="16">
    <location>
        <begin position="808"/>
        <end position="825"/>
    </location>
</feature>
<dbReference type="GO" id="GO:0006839">
    <property type="term" value="P:mitochondrial transport"/>
    <property type="evidence" value="ECO:0007669"/>
    <property type="project" value="TreeGrafter"/>
</dbReference>
<feature type="repeat" description="Solcar" evidence="13">
    <location>
        <begin position="1336"/>
        <end position="1422"/>
    </location>
</feature>
<dbReference type="Pfam" id="PF00153">
    <property type="entry name" value="Mito_carr"/>
    <property type="match status" value="5"/>
</dbReference>
<dbReference type="PANTHER" id="PTHR45624:SF4">
    <property type="entry name" value="CONGESTED-LIKE TRACHEA PROTEIN-RELATED"/>
    <property type="match status" value="1"/>
</dbReference>
<feature type="compositionally biased region" description="Low complexity" evidence="15">
    <location>
        <begin position="1504"/>
        <end position="1514"/>
    </location>
</feature>
<keyword evidence="12 13" id="KW-0472">Membrane</keyword>
<feature type="coiled-coil region" evidence="14">
    <location>
        <begin position="174"/>
        <end position="238"/>
    </location>
</feature>
<dbReference type="InterPro" id="IPR009072">
    <property type="entry name" value="Histone-fold"/>
</dbReference>
<comment type="similarity">
    <text evidence="4">Belongs to the mitochondrial carrier (TC 2.A.29) family.</text>
</comment>
<feature type="transmembrane region" description="Helical" evidence="16">
    <location>
        <begin position="2366"/>
        <end position="2389"/>
    </location>
</feature>
<dbReference type="GO" id="GO:0016485">
    <property type="term" value="P:protein processing"/>
    <property type="evidence" value="ECO:0007669"/>
    <property type="project" value="InterPro"/>
</dbReference>
<dbReference type="InterPro" id="IPR010989">
    <property type="entry name" value="SNARE"/>
</dbReference>
<dbReference type="PANTHER" id="PTHR45624">
    <property type="entry name" value="MITOCHONDRIAL BASIC AMINO ACIDS TRANSPORTER-RELATED"/>
    <property type="match status" value="1"/>
</dbReference>
<feature type="repeat" description="Solcar" evidence="13">
    <location>
        <begin position="1142"/>
        <end position="1225"/>
    </location>
</feature>
<dbReference type="PROSITE" id="PS50304">
    <property type="entry name" value="TUDOR"/>
    <property type="match status" value="1"/>
</dbReference>
<dbReference type="PROSITE" id="PS50920">
    <property type="entry name" value="SOLCAR"/>
    <property type="match status" value="5"/>
</dbReference>
<dbReference type="GO" id="GO:0015098">
    <property type="term" value="F:molybdate ion transmembrane transporter activity"/>
    <property type="evidence" value="ECO:0007669"/>
    <property type="project" value="InterPro"/>
</dbReference>
<feature type="transmembrane region" description="Helical" evidence="16">
    <location>
        <begin position="2447"/>
        <end position="2465"/>
    </location>
</feature>
<dbReference type="PROSITE" id="PS51808">
    <property type="entry name" value="CHCH"/>
    <property type="match status" value="1"/>
</dbReference>
<dbReference type="InterPro" id="IPR002999">
    <property type="entry name" value="Tudor"/>
</dbReference>
<evidence type="ECO:0000256" key="1">
    <source>
        <dbReference type="ARBA" id="ARBA00004225"/>
    </source>
</evidence>
<feature type="transmembrane region" description="Helical" evidence="16">
    <location>
        <begin position="779"/>
        <end position="802"/>
    </location>
</feature>
<dbReference type="InterPro" id="IPR018108">
    <property type="entry name" value="MCP_transmembrane"/>
</dbReference>
<keyword evidence="8" id="KW-0677">Repeat</keyword>
<dbReference type="Pfam" id="PF06105">
    <property type="entry name" value="Aph-1"/>
    <property type="match status" value="1"/>
</dbReference>
<evidence type="ECO:0000256" key="6">
    <source>
        <dbReference type="ARBA" id="ARBA00022448"/>
    </source>
</evidence>
<dbReference type="InterPro" id="IPR008509">
    <property type="entry name" value="MOT2/MFSD5"/>
</dbReference>
<evidence type="ECO:0000256" key="5">
    <source>
        <dbReference type="ARBA" id="ARBA00017484"/>
    </source>
</evidence>
<gene>
    <name evidence="19" type="ORF">M513_11132</name>
</gene>
<dbReference type="InterPro" id="IPR050567">
    <property type="entry name" value="Mitochondrial_Carrier"/>
</dbReference>
<dbReference type="Proteomes" id="UP000030764">
    <property type="component" value="Unassembled WGS sequence"/>
</dbReference>
<keyword evidence="7 13" id="KW-0812">Transmembrane</keyword>
<dbReference type="InterPro" id="IPR000467">
    <property type="entry name" value="G_patch_dom"/>
</dbReference>
<dbReference type="GO" id="GO:0015227">
    <property type="term" value="F:O-acyl-L-carnitine transmembrane transporter activity"/>
    <property type="evidence" value="ECO:0007669"/>
    <property type="project" value="TreeGrafter"/>
</dbReference>
<feature type="transmembrane region" description="Helical" evidence="16">
    <location>
        <begin position="1011"/>
        <end position="1034"/>
    </location>
</feature>
<feature type="transmembrane region" description="Helical" evidence="16">
    <location>
        <begin position="394"/>
        <end position="416"/>
    </location>
</feature>
<feature type="repeat" description="Solcar" evidence="13">
    <location>
        <begin position="1952"/>
        <end position="2043"/>
    </location>
</feature>
<dbReference type="Gene3D" id="1.20.1250.20">
    <property type="entry name" value="MFS general substrate transporter like domains"/>
    <property type="match status" value="1"/>
</dbReference>
<evidence type="ECO:0000256" key="8">
    <source>
        <dbReference type="ARBA" id="ARBA00022737"/>
    </source>
</evidence>
<comment type="similarity">
    <text evidence="3">Belongs to the VTI1 family.</text>
</comment>
<feature type="transmembrane region" description="Helical" evidence="16">
    <location>
        <begin position="2264"/>
        <end position="2288"/>
    </location>
</feature>
<keyword evidence="10 16" id="KW-1133">Transmembrane helix</keyword>
<dbReference type="GO" id="GO:0003676">
    <property type="term" value="F:nucleic acid binding"/>
    <property type="evidence" value="ECO:0007669"/>
    <property type="project" value="InterPro"/>
</dbReference>
<keyword evidence="14" id="KW-0175">Coiled coil</keyword>
<dbReference type="SUPFAM" id="SSF103506">
    <property type="entry name" value="Mitochondrial carrier"/>
    <property type="match status" value="2"/>
</dbReference>
<feature type="region of interest" description="Disordered" evidence="15">
    <location>
        <begin position="1495"/>
        <end position="1516"/>
    </location>
</feature>
<feature type="transmembrane region" description="Helical" evidence="16">
    <location>
        <begin position="310"/>
        <end position="337"/>
    </location>
</feature>
<dbReference type="SUPFAM" id="SSF103473">
    <property type="entry name" value="MFS general substrate transporter"/>
    <property type="match status" value="1"/>
</dbReference>
<feature type="coiled-coil region" evidence="14">
    <location>
        <begin position="1839"/>
        <end position="1866"/>
    </location>
</feature>
<dbReference type="Pfam" id="PF03847">
    <property type="entry name" value="TFIID_20kDa"/>
    <property type="match status" value="1"/>
</dbReference>
<keyword evidence="6" id="KW-0813">Transport</keyword>
<evidence type="ECO:0000256" key="14">
    <source>
        <dbReference type="SAM" id="Coils"/>
    </source>
</evidence>
<feature type="transmembrane region" description="Helical" evidence="16">
    <location>
        <begin position="2471"/>
        <end position="2492"/>
    </location>
</feature>
<keyword evidence="9" id="KW-0914">Notch signaling pathway</keyword>
<feature type="repeat" description="Solcar" evidence="13">
    <location>
        <begin position="1234"/>
        <end position="1325"/>
    </location>
</feature>
<dbReference type="GO" id="GO:0007219">
    <property type="term" value="P:Notch signaling pathway"/>
    <property type="evidence" value="ECO:0007669"/>
    <property type="project" value="UniProtKB-KW"/>
</dbReference>
<dbReference type="InterPro" id="IPR038407">
    <property type="entry name" value="v-SNARE_N_sf"/>
</dbReference>
<evidence type="ECO:0000256" key="15">
    <source>
        <dbReference type="SAM" id="MobiDB-lite"/>
    </source>
</evidence>
<name>A0A085LSQ8_9BILA</name>
<evidence type="ECO:0000313" key="20">
    <source>
        <dbReference type="Proteomes" id="UP000030764"/>
    </source>
</evidence>
<feature type="transmembrane region" description="Helical" evidence="16">
    <location>
        <begin position="954"/>
        <end position="974"/>
    </location>
</feature>
<evidence type="ECO:0000256" key="16">
    <source>
        <dbReference type="SAM" id="Phobius"/>
    </source>
</evidence>
<dbReference type="Gene3D" id="1.50.40.10">
    <property type="entry name" value="Mitochondrial carrier domain"/>
    <property type="match status" value="3"/>
</dbReference>
<dbReference type="Gene3D" id="1.10.20.10">
    <property type="entry name" value="Histone, subunit A"/>
    <property type="match status" value="1"/>
</dbReference>
<feature type="region of interest" description="Disordered" evidence="15">
    <location>
        <begin position="1762"/>
        <end position="1788"/>
    </location>
</feature>
<evidence type="ECO:0000256" key="12">
    <source>
        <dbReference type="ARBA" id="ARBA00023136"/>
    </source>
</evidence>
<dbReference type="InterPro" id="IPR009294">
    <property type="entry name" value="Aph-1"/>
</dbReference>
<dbReference type="GO" id="GO:1902603">
    <property type="term" value="P:carnitine transmembrane transport"/>
    <property type="evidence" value="ECO:0007669"/>
    <property type="project" value="TreeGrafter"/>
</dbReference>
<dbReference type="SMART" id="SM00443">
    <property type="entry name" value="G_patch"/>
    <property type="match status" value="1"/>
</dbReference>
<evidence type="ECO:0000256" key="2">
    <source>
        <dbReference type="ARBA" id="ARBA00005577"/>
    </source>
</evidence>
<evidence type="ECO:0000256" key="7">
    <source>
        <dbReference type="ARBA" id="ARBA00022692"/>
    </source>
</evidence>
<proteinExistence type="inferred from homology"/>
<feature type="transmembrane region" description="Helical" evidence="16">
    <location>
        <begin position="2235"/>
        <end position="2257"/>
    </location>
</feature>
<dbReference type="SUPFAM" id="SSF47113">
    <property type="entry name" value="Histone-fold"/>
    <property type="match status" value="1"/>
</dbReference>
<evidence type="ECO:0000259" key="18">
    <source>
        <dbReference type="PROSITE" id="PS50304"/>
    </source>
</evidence>
<feature type="transmembrane region" description="Helical" evidence="16">
    <location>
        <begin position="736"/>
        <end position="758"/>
    </location>
</feature>
<feature type="domain" description="Tudor" evidence="18">
    <location>
        <begin position="1612"/>
        <end position="1672"/>
    </location>
</feature>
<evidence type="ECO:0000256" key="4">
    <source>
        <dbReference type="ARBA" id="ARBA00006375"/>
    </source>
</evidence>
<dbReference type="SUPFAM" id="SSF47661">
    <property type="entry name" value="t-snare proteins"/>
    <property type="match status" value="1"/>
</dbReference>
<evidence type="ECO:0000256" key="10">
    <source>
        <dbReference type="ARBA" id="ARBA00022989"/>
    </source>
</evidence>
<reference evidence="19 20" key="1">
    <citation type="journal article" date="2014" name="Nat. Genet.">
        <title>Genome and transcriptome of the porcine whipworm Trichuris suis.</title>
        <authorList>
            <person name="Jex A.R."/>
            <person name="Nejsum P."/>
            <person name="Schwarz E.M."/>
            <person name="Hu L."/>
            <person name="Young N.D."/>
            <person name="Hall R.S."/>
            <person name="Korhonen P.K."/>
            <person name="Liao S."/>
            <person name="Thamsborg S."/>
            <person name="Xia J."/>
            <person name="Xu P."/>
            <person name="Wang S."/>
            <person name="Scheerlinck J.P."/>
            <person name="Hofmann A."/>
            <person name="Sternberg P.W."/>
            <person name="Wang J."/>
            <person name="Gasser R.B."/>
        </authorList>
    </citation>
    <scope>NUCLEOTIDE SEQUENCE [LARGE SCALE GENOMIC DNA]</scope>
    <source>
        <strain evidence="19">DCEP-RM93M</strain>
    </source>
</reference>
<dbReference type="GO" id="GO:0006352">
    <property type="term" value="P:DNA-templated transcription initiation"/>
    <property type="evidence" value="ECO:0007669"/>
    <property type="project" value="InterPro"/>
</dbReference>
<dbReference type="CDD" id="cd20384">
    <property type="entry name" value="Tudor_ZGPAT"/>
    <property type="match status" value="1"/>
</dbReference>
<dbReference type="GO" id="GO:0006886">
    <property type="term" value="P:intracellular protein transport"/>
    <property type="evidence" value="ECO:0007669"/>
    <property type="project" value="InterPro"/>
</dbReference>
<dbReference type="GO" id="GO:0046982">
    <property type="term" value="F:protein heterodimerization activity"/>
    <property type="evidence" value="ECO:0007669"/>
    <property type="project" value="InterPro"/>
</dbReference>
<dbReference type="GO" id="GO:0031966">
    <property type="term" value="C:mitochondrial membrane"/>
    <property type="evidence" value="ECO:0007669"/>
    <property type="project" value="UniProtKB-SubCell"/>
</dbReference>
<dbReference type="Gene3D" id="1.20.58.400">
    <property type="entry name" value="t-snare proteins"/>
    <property type="match status" value="1"/>
</dbReference>
<feature type="compositionally biased region" description="Acidic residues" evidence="15">
    <location>
        <begin position="1678"/>
        <end position="1690"/>
    </location>
</feature>
<dbReference type="InterPro" id="IPR023395">
    <property type="entry name" value="MCP_dom_sf"/>
</dbReference>
<organism evidence="19 20">
    <name type="scientific">Trichuris suis</name>
    <name type="common">pig whipworm</name>
    <dbReference type="NCBI Taxonomy" id="68888"/>
    <lineage>
        <taxon>Eukaryota</taxon>
        <taxon>Metazoa</taxon>
        <taxon>Ecdysozoa</taxon>
        <taxon>Nematoda</taxon>
        <taxon>Enoplea</taxon>
        <taxon>Dorylaimia</taxon>
        <taxon>Trichinellida</taxon>
        <taxon>Trichuridae</taxon>
        <taxon>Trichuris</taxon>
    </lineage>
</organism>
<dbReference type="InterPro" id="IPR036259">
    <property type="entry name" value="MFS_trans_sf"/>
</dbReference>
<dbReference type="InterPro" id="IPR007705">
    <property type="entry name" value="Vesicle_trsprt_v-SNARE_N"/>
</dbReference>
<evidence type="ECO:0000256" key="11">
    <source>
        <dbReference type="ARBA" id="ARBA00023128"/>
    </source>
</evidence>